<evidence type="ECO:0000313" key="2">
    <source>
        <dbReference type="Proteomes" id="UP001381693"/>
    </source>
</evidence>
<evidence type="ECO:0000313" key="1">
    <source>
        <dbReference type="EMBL" id="KAK7057039.1"/>
    </source>
</evidence>
<gene>
    <name evidence="1" type="ORF">SK128_022996</name>
</gene>
<comment type="caution">
    <text evidence="1">The sequence shown here is derived from an EMBL/GenBank/DDBJ whole genome shotgun (WGS) entry which is preliminary data.</text>
</comment>
<reference evidence="1 2" key="1">
    <citation type="submission" date="2023-11" db="EMBL/GenBank/DDBJ databases">
        <title>Halocaridina rubra genome assembly.</title>
        <authorList>
            <person name="Smith C."/>
        </authorList>
    </citation>
    <scope>NUCLEOTIDE SEQUENCE [LARGE SCALE GENOMIC DNA]</scope>
    <source>
        <strain evidence="1">EP-1</strain>
        <tissue evidence="1">Whole</tissue>
    </source>
</reference>
<dbReference type="EMBL" id="JAXCGZ010021161">
    <property type="protein sequence ID" value="KAK7057039.1"/>
    <property type="molecule type" value="Genomic_DNA"/>
</dbReference>
<protein>
    <submittedName>
        <fullName evidence="1">Uncharacterized protein</fullName>
    </submittedName>
</protein>
<accession>A0AAN8ZUQ7</accession>
<sequence>MDIHVSMACALLDMNTASFWTQPICAAIPNPTTDLESKPKEDVPTVTNNFPKTPHHHWISNDTSTQESNCYYCHASFIDSARNCHLPCVYLKQKSKYNKRSPVPSAASILSPLFSNQINTGFYINIDACHSIFPALGTERCHQQDIGKSYSWTFILPDITMSLLGSDFLANHRLLVDMAYNCLVSTEVPSYAPLHPTARHPSAKALQGKTLAVPTIFFTPGVEPN</sequence>
<organism evidence="1 2">
    <name type="scientific">Halocaridina rubra</name>
    <name type="common">Hawaiian red shrimp</name>
    <dbReference type="NCBI Taxonomy" id="373956"/>
    <lineage>
        <taxon>Eukaryota</taxon>
        <taxon>Metazoa</taxon>
        <taxon>Ecdysozoa</taxon>
        <taxon>Arthropoda</taxon>
        <taxon>Crustacea</taxon>
        <taxon>Multicrustacea</taxon>
        <taxon>Malacostraca</taxon>
        <taxon>Eumalacostraca</taxon>
        <taxon>Eucarida</taxon>
        <taxon>Decapoda</taxon>
        <taxon>Pleocyemata</taxon>
        <taxon>Caridea</taxon>
        <taxon>Atyoidea</taxon>
        <taxon>Atyidae</taxon>
        <taxon>Halocaridina</taxon>
    </lineage>
</organism>
<proteinExistence type="predicted"/>
<dbReference type="Proteomes" id="UP001381693">
    <property type="component" value="Unassembled WGS sequence"/>
</dbReference>
<keyword evidence="2" id="KW-1185">Reference proteome</keyword>
<name>A0AAN8ZUQ7_HALRR</name>
<dbReference type="AlphaFoldDB" id="A0AAN8ZUQ7"/>